<evidence type="ECO:0000313" key="1">
    <source>
        <dbReference type="EMBL" id="MBY22674.1"/>
    </source>
</evidence>
<gene>
    <name evidence="1" type="ORF">g.142807</name>
</gene>
<dbReference type="AlphaFoldDB" id="A0A2S2NZX1"/>
<dbReference type="EMBL" id="GGMR01010055">
    <property type="protein sequence ID" value="MBY22674.1"/>
    <property type="molecule type" value="Transcribed_RNA"/>
</dbReference>
<sequence>MRVISGTVKSTQLQWLPVLTNIAPPDLRRKQKLINTIRKAEDRRNSLLAERLEDIPALRLKSRKPPWKTAKDLIRSGFETKKCWCDEWTNSTLPIKNKNLVMDPNQGVMGMELPRHEWSVLNRLRTGHGRCADMMFKWRLQDSPACDCGNDRQTINHIIKECQIRKFNQGIEGIHAITPEAVKWIRELDVHL</sequence>
<protein>
    <recommendedName>
        <fullName evidence="2">Retrovirus-related Pol polyprotein from type-1 retrotransposable element R1</fullName>
    </recommendedName>
</protein>
<name>A0A2S2NZX1_SCHGA</name>
<proteinExistence type="predicted"/>
<reference evidence="1" key="1">
    <citation type="submission" date="2018-04" db="EMBL/GenBank/DDBJ databases">
        <title>Transcriptome of Schizaphis graminum biotype I.</title>
        <authorList>
            <person name="Scully E.D."/>
            <person name="Geib S.M."/>
            <person name="Palmer N.A."/>
            <person name="Koch K."/>
            <person name="Bradshaw J."/>
            <person name="Heng-Moss T."/>
            <person name="Sarath G."/>
        </authorList>
    </citation>
    <scope>NUCLEOTIDE SEQUENCE</scope>
</reference>
<organism evidence="1">
    <name type="scientific">Schizaphis graminum</name>
    <name type="common">Green bug aphid</name>
    <dbReference type="NCBI Taxonomy" id="13262"/>
    <lineage>
        <taxon>Eukaryota</taxon>
        <taxon>Metazoa</taxon>
        <taxon>Ecdysozoa</taxon>
        <taxon>Arthropoda</taxon>
        <taxon>Hexapoda</taxon>
        <taxon>Insecta</taxon>
        <taxon>Pterygota</taxon>
        <taxon>Neoptera</taxon>
        <taxon>Paraneoptera</taxon>
        <taxon>Hemiptera</taxon>
        <taxon>Sternorrhyncha</taxon>
        <taxon>Aphidomorpha</taxon>
        <taxon>Aphidoidea</taxon>
        <taxon>Aphididae</taxon>
        <taxon>Aphidini</taxon>
        <taxon>Schizaphis</taxon>
    </lineage>
</organism>
<evidence type="ECO:0008006" key="2">
    <source>
        <dbReference type="Google" id="ProtNLM"/>
    </source>
</evidence>
<accession>A0A2S2NZX1</accession>